<dbReference type="InterPro" id="IPR050809">
    <property type="entry name" value="UgpAE/MalFG_permease"/>
</dbReference>
<evidence type="ECO:0000259" key="8">
    <source>
        <dbReference type="PROSITE" id="PS50928"/>
    </source>
</evidence>
<organism evidence="9 10">
    <name type="scientific">Microbacterium algihabitans</name>
    <dbReference type="NCBI Taxonomy" id="3075992"/>
    <lineage>
        <taxon>Bacteria</taxon>
        <taxon>Bacillati</taxon>
        <taxon>Actinomycetota</taxon>
        <taxon>Actinomycetes</taxon>
        <taxon>Micrococcales</taxon>
        <taxon>Microbacteriaceae</taxon>
        <taxon>Microbacterium</taxon>
    </lineage>
</organism>
<comment type="similarity">
    <text evidence="7">Belongs to the binding-protein-dependent transport system permease family.</text>
</comment>
<dbReference type="PANTHER" id="PTHR43227:SF8">
    <property type="entry name" value="DIACETYLCHITOBIOSE UPTAKE SYSTEM PERMEASE PROTEIN DASB"/>
    <property type="match status" value="1"/>
</dbReference>
<dbReference type="InterPro" id="IPR035906">
    <property type="entry name" value="MetI-like_sf"/>
</dbReference>
<keyword evidence="6 7" id="KW-0472">Membrane</keyword>
<dbReference type="RefSeq" id="WP_316000978.1">
    <property type="nucleotide sequence ID" value="NZ_JAWDIU010000001.1"/>
</dbReference>
<dbReference type="PROSITE" id="PS50928">
    <property type="entry name" value="ABC_TM1"/>
    <property type="match status" value="1"/>
</dbReference>
<evidence type="ECO:0000256" key="4">
    <source>
        <dbReference type="ARBA" id="ARBA00022692"/>
    </source>
</evidence>
<dbReference type="CDD" id="cd06261">
    <property type="entry name" value="TM_PBP2"/>
    <property type="match status" value="1"/>
</dbReference>
<feature type="transmembrane region" description="Helical" evidence="7">
    <location>
        <begin position="157"/>
        <end position="181"/>
    </location>
</feature>
<dbReference type="SUPFAM" id="SSF161098">
    <property type="entry name" value="MetI-like"/>
    <property type="match status" value="1"/>
</dbReference>
<dbReference type="InterPro" id="IPR000515">
    <property type="entry name" value="MetI-like"/>
</dbReference>
<sequence>MNRVLSDRRAILIFIAPALALYTLVMVVPIVWSTGYTLVDGNPISGFEWVGFDNYATILQDPAFWQATGFSLRYAALATVLQVGAGFGLSLLYVFVLRRASALVRTLVFFPIVLPTAAVAQLFVKLFEIVPQRGPVNSFAEAFGFGAVDWLGQPDTAFLIIVAMDVWRSMGFYAVLLYAGLVAIPDDVIEAARLDGAKRWSLVRYIVLPSILPVLLSTVIFSINGTIKVFDSVFALTGGGPNGATTPLTLLMFKTSFAFGKYGEGSTIAMLLTIMCLIVTVAIFRGARRDVTA</sequence>
<keyword evidence="5 7" id="KW-1133">Transmembrane helix</keyword>
<evidence type="ECO:0000256" key="3">
    <source>
        <dbReference type="ARBA" id="ARBA00022475"/>
    </source>
</evidence>
<feature type="transmembrane region" description="Helical" evidence="7">
    <location>
        <begin position="103"/>
        <end position="124"/>
    </location>
</feature>
<dbReference type="Pfam" id="PF00528">
    <property type="entry name" value="BPD_transp_1"/>
    <property type="match status" value="1"/>
</dbReference>
<name>A0ABU3RUA1_9MICO</name>
<evidence type="ECO:0000313" key="10">
    <source>
        <dbReference type="Proteomes" id="UP001256673"/>
    </source>
</evidence>
<evidence type="ECO:0000313" key="9">
    <source>
        <dbReference type="EMBL" id="MDU0326367.1"/>
    </source>
</evidence>
<accession>A0ABU3RUA1</accession>
<keyword evidence="2 7" id="KW-0813">Transport</keyword>
<feature type="transmembrane region" description="Helical" evidence="7">
    <location>
        <begin position="74"/>
        <end position="96"/>
    </location>
</feature>
<reference evidence="9 10" key="1">
    <citation type="submission" date="2023-09" db="EMBL/GenBank/DDBJ databases">
        <title>Microbacterium fusihabitans sp. nov., Microbacterium phycihabitans sp. nov., and Microbacterium cervinum sp. nov., isolated from dried seaweeds of beach.</title>
        <authorList>
            <person name="Lee S.D."/>
        </authorList>
    </citation>
    <scope>NUCLEOTIDE SEQUENCE [LARGE SCALE GENOMIC DNA]</scope>
    <source>
        <strain evidence="9 10">KSW2-21</strain>
    </source>
</reference>
<feature type="transmembrane region" description="Helical" evidence="7">
    <location>
        <begin position="202"/>
        <end position="223"/>
    </location>
</feature>
<evidence type="ECO:0000256" key="2">
    <source>
        <dbReference type="ARBA" id="ARBA00022448"/>
    </source>
</evidence>
<keyword evidence="3" id="KW-1003">Cell membrane</keyword>
<dbReference type="Proteomes" id="UP001256673">
    <property type="component" value="Unassembled WGS sequence"/>
</dbReference>
<dbReference type="PANTHER" id="PTHR43227">
    <property type="entry name" value="BLL4140 PROTEIN"/>
    <property type="match status" value="1"/>
</dbReference>
<feature type="domain" description="ABC transmembrane type-1" evidence="8">
    <location>
        <begin position="68"/>
        <end position="283"/>
    </location>
</feature>
<evidence type="ECO:0000256" key="5">
    <source>
        <dbReference type="ARBA" id="ARBA00022989"/>
    </source>
</evidence>
<comment type="caution">
    <text evidence="9">The sequence shown here is derived from an EMBL/GenBank/DDBJ whole genome shotgun (WGS) entry which is preliminary data.</text>
</comment>
<comment type="subcellular location">
    <subcellularLocation>
        <location evidence="1 7">Cell membrane</location>
        <topology evidence="1 7">Multi-pass membrane protein</topology>
    </subcellularLocation>
</comment>
<evidence type="ECO:0000256" key="6">
    <source>
        <dbReference type="ARBA" id="ARBA00023136"/>
    </source>
</evidence>
<gene>
    <name evidence="9" type="ORF">RWH43_06295</name>
</gene>
<keyword evidence="4 7" id="KW-0812">Transmembrane</keyword>
<keyword evidence="10" id="KW-1185">Reference proteome</keyword>
<feature type="transmembrane region" description="Helical" evidence="7">
    <location>
        <begin position="12"/>
        <end position="32"/>
    </location>
</feature>
<protein>
    <submittedName>
        <fullName evidence="9">Sugar ABC transporter permease</fullName>
    </submittedName>
</protein>
<dbReference type="EMBL" id="JAWDIU010000001">
    <property type="protein sequence ID" value="MDU0326367.1"/>
    <property type="molecule type" value="Genomic_DNA"/>
</dbReference>
<evidence type="ECO:0000256" key="7">
    <source>
        <dbReference type="RuleBase" id="RU363032"/>
    </source>
</evidence>
<proteinExistence type="inferred from homology"/>
<feature type="transmembrane region" description="Helical" evidence="7">
    <location>
        <begin position="268"/>
        <end position="287"/>
    </location>
</feature>
<dbReference type="Gene3D" id="1.10.3720.10">
    <property type="entry name" value="MetI-like"/>
    <property type="match status" value="1"/>
</dbReference>
<evidence type="ECO:0000256" key="1">
    <source>
        <dbReference type="ARBA" id="ARBA00004651"/>
    </source>
</evidence>